<organism evidence="12 13">
    <name type="scientific">Hypsibius exemplaris</name>
    <name type="common">Freshwater tardigrade</name>
    <dbReference type="NCBI Taxonomy" id="2072580"/>
    <lineage>
        <taxon>Eukaryota</taxon>
        <taxon>Metazoa</taxon>
        <taxon>Ecdysozoa</taxon>
        <taxon>Tardigrada</taxon>
        <taxon>Eutardigrada</taxon>
        <taxon>Parachela</taxon>
        <taxon>Hypsibioidea</taxon>
        <taxon>Hypsibiidae</taxon>
        <taxon>Hypsibius</taxon>
    </lineage>
</organism>
<dbReference type="Gene3D" id="3.30.160.60">
    <property type="entry name" value="Classic Zinc Finger"/>
    <property type="match status" value="4"/>
</dbReference>
<evidence type="ECO:0000256" key="3">
    <source>
        <dbReference type="ARBA" id="ARBA00022737"/>
    </source>
</evidence>
<dbReference type="InterPro" id="IPR013087">
    <property type="entry name" value="Znf_C2H2_type"/>
</dbReference>
<keyword evidence="6" id="KW-0805">Transcription regulation</keyword>
<reference evidence="13" key="1">
    <citation type="submission" date="2017-01" db="EMBL/GenBank/DDBJ databases">
        <title>Comparative genomics of anhydrobiosis in the tardigrade Hypsibius dujardini.</title>
        <authorList>
            <person name="Yoshida Y."/>
            <person name="Koutsovoulos G."/>
            <person name="Laetsch D."/>
            <person name="Stevens L."/>
            <person name="Kumar S."/>
            <person name="Horikawa D."/>
            <person name="Ishino K."/>
            <person name="Komine S."/>
            <person name="Tomita M."/>
            <person name="Blaxter M."/>
            <person name="Arakawa K."/>
        </authorList>
    </citation>
    <scope>NUCLEOTIDE SEQUENCE [LARGE SCALE GENOMIC DNA]</scope>
    <source>
        <strain evidence="13">Z151</strain>
    </source>
</reference>
<feature type="region of interest" description="Disordered" evidence="10">
    <location>
        <begin position="755"/>
        <end position="818"/>
    </location>
</feature>
<evidence type="ECO:0000259" key="11">
    <source>
        <dbReference type="PROSITE" id="PS50157"/>
    </source>
</evidence>
<evidence type="ECO:0000313" key="13">
    <source>
        <dbReference type="Proteomes" id="UP000192578"/>
    </source>
</evidence>
<feature type="domain" description="C2H2-type" evidence="11">
    <location>
        <begin position="698"/>
        <end position="726"/>
    </location>
</feature>
<comment type="subcellular location">
    <subcellularLocation>
        <location evidence="1">Nucleus</location>
    </subcellularLocation>
</comment>
<dbReference type="GO" id="GO:0010468">
    <property type="term" value="P:regulation of gene expression"/>
    <property type="evidence" value="ECO:0007669"/>
    <property type="project" value="TreeGrafter"/>
</dbReference>
<dbReference type="PANTHER" id="PTHR16515:SF49">
    <property type="entry name" value="GASTRULA ZINC FINGER PROTEIN XLCGF49.1-LIKE-RELATED"/>
    <property type="match status" value="1"/>
</dbReference>
<evidence type="ECO:0000313" key="12">
    <source>
        <dbReference type="EMBL" id="OQV16388.1"/>
    </source>
</evidence>
<name>A0A1W0WMG1_HYPEX</name>
<evidence type="ECO:0000256" key="5">
    <source>
        <dbReference type="ARBA" id="ARBA00022833"/>
    </source>
</evidence>
<dbReference type="Proteomes" id="UP000192578">
    <property type="component" value="Unassembled WGS sequence"/>
</dbReference>
<sequence length="818" mass="91189">MAIDVERAVDLLHCEPWQLFLMEKSHIHILRSNGVAYGSRCEKCNTSTTFKRGSLPCSSLHAVTVPDLPAARRAVAGLPQQLKLCKLPSEEDGSGWKVCAKTAIAEATVFGPISGAVTDFNNDPGGFAKWMLDNLKDALRSCYGLVGDSCNWMKFVRVAETAVAENLVAFERTGQIFFMTIERIASGEELRLRYLDTCPATVSRISSAGVYTEPSSSRSGISTSDAPATAVIETEATDTGNGPRRSLRKKRNLPIVSDFVVSAPMQKRRTKSLPEAALEVEASCEPSISVRQAEPGQQTGTADVQSAQNELIVENDPSPQRNLHSVKRQSHMQHIEAKLQLIIDINPYQFAEWQASYGLWKLAFERLVATGLLLDQTEGPHRLKSLINRQIDAYKTKLERHVQQNCTDITLPSSPKEHLLQRLLDLQVSAAEEWDFSCEECRVDFIRGDLLLLHQRFKHGPAEEETEAERETACLACGAQHETVLDLADHVEKHGRPSAAVKAAIDFPCPKCKQRFGKDKYLIRHLARMHPEGEELFKCPECPRGFDSLAAMRKHNTRCHGSKKTMECAVCLEKLPDLVAQQAHMETHRAEDGTFPCPYCVGKTYGDFKLLRKHIRTNHGKDSFPCPVCGKVFKRMTALVVHEVVHLASFAHECRKCGRKFKRREKLLDHEKRLHKSHREYKFKDRSESIARSFANAKICAFCTKQYASAQRLLQHQRLRHPEQYKYVSERIVVGQVMGSDDGGLHVEVQEVDVASSGSGVADNNEEPEHYASPVGDAGGEANAEVAAVTDNHQFEEIGDTEANDARPELNRPVAGQA</sequence>
<dbReference type="PANTHER" id="PTHR16515">
    <property type="entry name" value="PR DOMAIN ZINC FINGER PROTEIN"/>
    <property type="match status" value="1"/>
</dbReference>
<accession>A0A1W0WMG1</accession>
<dbReference type="CDD" id="cd10534">
    <property type="entry name" value="PR-SET_PRDM-like"/>
    <property type="match status" value="1"/>
</dbReference>
<feature type="domain" description="C2H2-type" evidence="11">
    <location>
        <begin position="436"/>
        <end position="464"/>
    </location>
</feature>
<evidence type="ECO:0000256" key="8">
    <source>
        <dbReference type="ARBA" id="ARBA00023242"/>
    </source>
</evidence>
<evidence type="ECO:0000256" key="2">
    <source>
        <dbReference type="ARBA" id="ARBA00022723"/>
    </source>
</evidence>
<protein>
    <submittedName>
        <fullName evidence="12">Zinc finger protein 768</fullName>
    </submittedName>
</protein>
<evidence type="ECO:0000256" key="4">
    <source>
        <dbReference type="ARBA" id="ARBA00022771"/>
    </source>
</evidence>
<dbReference type="SUPFAM" id="SSF57667">
    <property type="entry name" value="beta-beta-alpha zinc fingers"/>
    <property type="match status" value="2"/>
</dbReference>
<dbReference type="AlphaFoldDB" id="A0A1W0WMG1"/>
<dbReference type="InterPro" id="IPR036236">
    <property type="entry name" value="Znf_C2H2_sf"/>
</dbReference>
<dbReference type="InterPro" id="IPR046341">
    <property type="entry name" value="SET_dom_sf"/>
</dbReference>
<feature type="domain" description="C2H2-type" evidence="11">
    <location>
        <begin position="652"/>
        <end position="680"/>
    </location>
</feature>
<feature type="domain" description="C2H2-type" evidence="11">
    <location>
        <begin position="537"/>
        <end position="565"/>
    </location>
</feature>
<keyword evidence="2" id="KW-0479">Metal-binding</keyword>
<dbReference type="SMART" id="SM00355">
    <property type="entry name" value="ZnF_C2H2"/>
    <property type="match status" value="9"/>
</dbReference>
<feature type="region of interest" description="Disordered" evidence="10">
    <location>
        <begin position="209"/>
        <end position="248"/>
    </location>
</feature>
<dbReference type="PROSITE" id="PS50157">
    <property type="entry name" value="ZINC_FINGER_C2H2_2"/>
    <property type="match status" value="6"/>
</dbReference>
<feature type="compositionally biased region" description="Polar residues" evidence="10">
    <location>
        <begin position="213"/>
        <end position="226"/>
    </location>
</feature>
<evidence type="ECO:0000256" key="9">
    <source>
        <dbReference type="PROSITE-ProRule" id="PRU00042"/>
    </source>
</evidence>
<keyword evidence="3" id="KW-0677">Repeat</keyword>
<comment type="caution">
    <text evidence="12">The sequence shown here is derived from an EMBL/GenBank/DDBJ whole genome shotgun (WGS) entry which is preliminary data.</text>
</comment>
<dbReference type="InterPro" id="IPR050331">
    <property type="entry name" value="Zinc_finger"/>
</dbReference>
<dbReference type="Gene3D" id="2.170.270.10">
    <property type="entry name" value="SET domain"/>
    <property type="match status" value="1"/>
</dbReference>
<dbReference type="Pfam" id="PF21549">
    <property type="entry name" value="PRDM2_PR"/>
    <property type="match status" value="1"/>
</dbReference>
<dbReference type="Pfam" id="PF13912">
    <property type="entry name" value="zf-C2H2_6"/>
    <property type="match status" value="1"/>
</dbReference>
<dbReference type="InterPro" id="IPR001214">
    <property type="entry name" value="SET_dom"/>
</dbReference>
<keyword evidence="7" id="KW-0804">Transcription</keyword>
<gene>
    <name evidence="12" type="ORF">BV898_09532</name>
</gene>
<dbReference type="PROSITE" id="PS00028">
    <property type="entry name" value="ZINC_FINGER_C2H2_1"/>
    <property type="match status" value="7"/>
</dbReference>
<proteinExistence type="predicted"/>
<dbReference type="Pfam" id="PF00096">
    <property type="entry name" value="zf-C2H2"/>
    <property type="match status" value="1"/>
</dbReference>
<dbReference type="GO" id="GO:0005634">
    <property type="term" value="C:nucleus"/>
    <property type="evidence" value="ECO:0007669"/>
    <property type="project" value="UniProtKB-SubCell"/>
</dbReference>
<evidence type="ECO:0000256" key="6">
    <source>
        <dbReference type="ARBA" id="ARBA00023015"/>
    </source>
</evidence>
<keyword evidence="8" id="KW-0539">Nucleus</keyword>
<feature type="compositionally biased region" description="Low complexity" evidence="10">
    <location>
        <begin position="780"/>
        <end position="789"/>
    </location>
</feature>
<feature type="domain" description="C2H2-type" evidence="11">
    <location>
        <begin position="624"/>
        <end position="646"/>
    </location>
</feature>
<evidence type="ECO:0000256" key="10">
    <source>
        <dbReference type="SAM" id="MobiDB-lite"/>
    </source>
</evidence>
<evidence type="ECO:0000256" key="7">
    <source>
        <dbReference type="ARBA" id="ARBA00023163"/>
    </source>
</evidence>
<keyword evidence="4 9" id="KW-0863">Zinc-finger</keyword>
<keyword evidence="5" id="KW-0862">Zinc</keyword>
<dbReference type="OrthoDB" id="6077919at2759"/>
<evidence type="ECO:0000256" key="1">
    <source>
        <dbReference type="ARBA" id="ARBA00004123"/>
    </source>
</evidence>
<keyword evidence="13" id="KW-1185">Reference proteome</keyword>
<dbReference type="EMBL" id="MTYJ01000075">
    <property type="protein sequence ID" value="OQV16388.1"/>
    <property type="molecule type" value="Genomic_DNA"/>
</dbReference>
<feature type="domain" description="C2H2-type" evidence="11">
    <location>
        <begin position="507"/>
        <end position="535"/>
    </location>
</feature>
<dbReference type="GO" id="GO:0008270">
    <property type="term" value="F:zinc ion binding"/>
    <property type="evidence" value="ECO:0007669"/>
    <property type="project" value="UniProtKB-KW"/>
</dbReference>